<comment type="cofactor">
    <cofactor evidence="3">
        <name>Ca(2+)</name>
        <dbReference type="ChEBI" id="CHEBI:29108"/>
    </cofactor>
</comment>
<evidence type="ECO:0000256" key="1">
    <source>
        <dbReference type="ARBA" id="ARBA00000390"/>
    </source>
</evidence>
<dbReference type="EMBL" id="BOSE01000001">
    <property type="protein sequence ID" value="GIP15234.1"/>
    <property type="molecule type" value="Genomic_DNA"/>
</dbReference>
<dbReference type="SMART" id="SM01065">
    <property type="entry name" value="CBM_2"/>
    <property type="match status" value="1"/>
</dbReference>
<dbReference type="GO" id="GO:0046872">
    <property type="term" value="F:metal ion binding"/>
    <property type="evidence" value="ECO:0007669"/>
    <property type="project" value="UniProtKB-KW"/>
</dbReference>
<dbReference type="Pfam" id="PF16738">
    <property type="entry name" value="CBM26"/>
    <property type="match status" value="1"/>
</dbReference>
<dbReference type="Gene3D" id="2.60.40.10">
    <property type="entry name" value="Immunoglobulins"/>
    <property type="match status" value="2"/>
</dbReference>
<comment type="catalytic activity">
    <reaction evidence="1">
        <text>Cyclizes part of a (1-&gt;4)-alpha-D-glucan chain by formation of a (1-&gt;4)-alpha-D-glucosidic bond.</text>
        <dbReference type="EC" id="2.4.1.19"/>
    </reaction>
</comment>
<evidence type="ECO:0000256" key="11">
    <source>
        <dbReference type="ARBA" id="ARBA00023295"/>
    </source>
</evidence>
<dbReference type="PROSITE" id="PS51166">
    <property type="entry name" value="CBM20"/>
    <property type="match status" value="1"/>
</dbReference>
<comment type="similarity">
    <text evidence="4 12">Belongs to the glycosyl hydrolase 13 family.</text>
</comment>
<feature type="signal peptide" evidence="14">
    <location>
        <begin position="1"/>
        <end position="25"/>
    </location>
</feature>
<evidence type="ECO:0000313" key="16">
    <source>
        <dbReference type="EMBL" id="GIP15234.1"/>
    </source>
</evidence>
<dbReference type="GO" id="GO:0004556">
    <property type="term" value="F:alpha-amylase activity"/>
    <property type="evidence" value="ECO:0007669"/>
    <property type="project" value="UniProtKB-UniRule"/>
</dbReference>
<dbReference type="SUPFAM" id="SSF49452">
    <property type="entry name" value="Starch-binding domain-like"/>
    <property type="match status" value="1"/>
</dbReference>
<organism evidence="16 17">
    <name type="scientific">Paenibacillus montaniterrae</name>
    <dbReference type="NCBI Taxonomy" id="429341"/>
    <lineage>
        <taxon>Bacteria</taxon>
        <taxon>Bacillati</taxon>
        <taxon>Bacillota</taxon>
        <taxon>Bacilli</taxon>
        <taxon>Bacillales</taxon>
        <taxon>Paenibacillaceae</taxon>
        <taxon>Paenibacillus</taxon>
    </lineage>
</organism>
<reference evidence="16" key="1">
    <citation type="submission" date="2021-03" db="EMBL/GenBank/DDBJ databases">
        <title>Antimicrobial resistance genes in bacteria isolated from Japanese honey, and their potential for conferring macrolide and lincosamide resistance in the American foulbrood pathogen Paenibacillus larvae.</title>
        <authorList>
            <person name="Okamoto M."/>
            <person name="Kumagai M."/>
            <person name="Kanamori H."/>
            <person name="Takamatsu D."/>
        </authorList>
    </citation>
    <scope>NUCLEOTIDE SEQUENCE</scope>
    <source>
        <strain evidence="16">J40TS1</strain>
    </source>
</reference>
<dbReference type="InterPro" id="IPR013780">
    <property type="entry name" value="Glyco_hydro_b"/>
</dbReference>
<evidence type="ECO:0000256" key="7">
    <source>
        <dbReference type="ARBA" id="ARBA00022801"/>
    </source>
</evidence>
<keyword evidence="8" id="KW-0106">Calcium</keyword>
<dbReference type="GO" id="GO:2001070">
    <property type="term" value="F:starch binding"/>
    <property type="evidence" value="ECO:0007669"/>
    <property type="project" value="InterPro"/>
</dbReference>
<evidence type="ECO:0000256" key="9">
    <source>
        <dbReference type="ARBA" id="ARBA00023157"/>
    </source>
</evidence>
<comment type="catalytic activity">
    <reaction evidence="2 13">
        <text>Endohydrolysis of (1-&gt;4)-alpha-D-glucosidic linkages in polysaccharides containing three or more (1-&gt;4)-alpha-linked D-glucose units.</text>
        <dbReference type="EC" id="3.2.1.1"/>
    </reaction>
</comment>
<gene>
    <name evidence="16" type="primary">amyA_1</name>
    <name evidence="16" type="ORF">J40TS1_08760</name>
</gene>
<comment type="caution">
    <text evidence="16">The sequence shown here is derived from an EMBL/GenBank/DDBJ whole genome shotgun (WGS) entry which is preliminary data.</text>
</comment>
<dbReference type="EC" id="3.2.1.1" evidence="13"/>
<dbReference type="Proteomes" id="UP000683139">
    <property type="component" value="Unassembled WGS sequence"/>
</dbReference>
<name>A0A920CXN1_9BACL</name>
<dbReference type="InterPro" id="IPR006047">
    <property type="entry name" value="GH13_cat_dom"/>
</dbReference>
<dbReference type="CDD" id="cd11315">
    <property type="entry name" value="AmyAc_bac1_AmyA"/>
    <property type="match status" value="1"/>
</dbReference>
<accession>A0A920CXN1</accession>
<evidence type="ECO:0000256" key="6">
    <source>
        <dbReference type="ARBA" id="ARBA00022723"/>
    </source>
</evidence>
<feature type="chain" id="PRO_5038810306" description="Alpha-amylase" evidence="14">
    <location>
        <begin position="26"/>
        <end position="680"/>
    </location>
</feature>
<evidence type="ECO:0000256" key="4">
    <source>
        <dbReference type="ARBA" id="ARBA00008061"/>
    </source>
</evidence>
<proteinExistence type="inferred from homology"/>
<dbReference type="InterPro" id="IPR013784">
    <property type="entry name" value="Carb-bd-like_fold"/>
</dbReference>
<dbReference type="InterPro" id="IPR017853">
    <property type="entry name" value="GH"/>
</dbReference>
<keyword evidence="14" id="KW-0732">Signal</keyword>
<sequence length="680" mass="74350">MKKMAKQLCKVLLFFVLLVQTFAYSGLDVNGGQLNYAQAAAVSDYGLPAKTDEGVILHAWNWSFDAIRSRLPEIAAAGYKSIQTSPIQGTKENTMNGSSWWVLYQPINFSIGNAQLGSREQFRLLCEEAERYGINIIVDVVANHTANAGGGSLQYTPAYNVDPWLRNNSNFWHEARGVDNWNDRWQVTQWGIGLPDLNTANQQLQTSIIAFLNDAIALGADGFRFDAAKHIELPSDPYGASNFWTNVLGSLNNRSNLYIYGEVLQGGADAFAQYANYMDVTASYYGNNIRHAVGFNSSKNVNLAKDFNAAGVAPSRLVTWVESHDTYANDSNESTYMNEWQLKMGWAMVASRAQTVSLFFNRPAGNGKFAASLGNAGNDLWKDPDVVAVNQFHNAMAGEGEYVRNQGNEILLVERGTKGITIINLGGDAYIDQPTNLASGTYSNKATGGGSFTVAGGRITGNIGGGKIAVLYEQQQPETPDPNAAIVVHYYKPAAWGTPNIYYYDDSTAPVKEGAAWPGTAMTNQGNGWYSYTIKGWDRARVIFNSNGQQTPAAQQPGYLLANNAWIKDGTVSYTAPEEQEEEANVTFHVQNATTMLGQNIYLVGDIAELGSWNPQQAVGPGTTTNYPTWSFTVSLPVGETIQFKAIKKDSSNHVMWESGSNRSYTVSASNPSVSFSFRH</sequence>
<keyword evidence="10 13" id="KW-0119">Carbohydrate metabolism</keyword>
<evidence type="ECO:0000256" key="14">
    <source>
        <dbReference type="SAM" id="SignalP"/>
    </source>
</evidence>
<dbReference type="Pfam" id="PF00686">
    <property type="entry name" value="CBM_20"/>
    <property type="match status" value="1"/>
</dbReference>
<feature type="domain" description="CBM20" evidence="15">
    <location>
        <begin position="578"/>
        <end position="680"/>
    </location>
</feature>
<protein>
    <recommendedName>
        <fullName evidence="5 13">Alpha-amylase</fullName>
        <ecNumber evidence="13">3.2.1.1</ecNumber>
    </recommendedName>
</protein>
<keyword evidence="9" id="KW-1015">Disulfide bond</keyword>
<evidence type="ECO:0000256" key="12">
    <source>
        <dbReference type="RuleBase" id="RU003615"/>
    </source>
</evidence>
<evidence type="ECO:0000313" key="17">
    <source>
        <dbReference type="Proteomes" id="UP000683139"/>
    </source>
</evidence>
<dbReference type="AlphaFoldDB" id="A0A920CXN1"/>
<dbReference type="Pfam" id="PF00128">
    <property type="entry name" value="Alpha-amylase"/>
    <property type="match status" value="1"/>
</dbReference>
<evidence type="ECO:0000256" key="10">
    <source>
        <dbReference type="ARBA" id="ARBA00023277"/>
    </source>
</evidence>
<keyword evidence="17" id="KW-1185">Reference proteome</keyword>
<dbReference type="Gene3D" id="3.20.20.80">
    <property type="entry name" value="Glycosidases"/>
    <property type="match status" value="1"/>
</dbReference>
<evidence type="ECO:0000256" key="13">
    <source>
        <dbReference type="RuleBase" id="RU361134"/>
    </source>
</evidence>
<evidence type="ECO:0000256" key="3">
    <source>
        <dbReference type="ARBA" id="ARBA00001913"/>
    </source>
</evidence>
<dbReference type="InterPro" id="IPR013783">
    <property type="entry name" value="Ig-like_fold"/>
</dbReference>
<dbReference type="RefSeq" id="WP_246563110.1">
    <property type="nucleotide sequence ID" value="NZ_BOSE01000001.1"/>
</dbReference>
<dbReference type="Gene3D" id="2.60.40.1180">
    <property type="entry name" value="Golgi alpha-mannosidase II"/>
    <property type="match status" value="1"/>
</dbReference>
<keyword evidence="7 13" id="KW-0378">Hydrolase</keyword>
<keyword evidence="11 13" id="KW-0326">Glycosidase</keyword>
<dbReference type="PRINTS" id="PR00110">
    <property type="entry name" value="ALPHAAMYLASE"/>
</dbReference>
<dbReference type="InterPro" id="IPR006046">
    <property type="entry name" value="Alpha_amylase"/>
</dbReference>
<dbReference type="SUPFAM" id="SSF51445">
    <property type="entry name" value="(Trans)glycosidases"/>
    <property type="match status" value="1"/>
</dbReference>
<dbReference type="SMART" id="SM00642">
    <property type="entry name" value="Aamy"/>
    <property type="match status" value="1"/>
</dbReference>
<dbReference type="GO" id="GO:0043895">
    <property type="term" value="F:cyclomaltodextrin glucanotransferase activity"/>
    <property type="evidence" value="ECO:0007669"/>
    <property type="project" value="UniProtKB-EC"/>
</dbReference>
<dbReference type="SMART" id="SM00632">
    <property type="entry name" value="Aamy_C"/>
    <property type="match status" value="1"/>
</dbReference>
<evidence type="ECO:0000256" key="2">
    <source>
        <dbReference type="ARBA" id="ARBA00000548"/>
    </source>
</evidence>
<keyword evidence="6" id="KW-0479">Metal-binding</keyword>
<dbReference type="FunFam" id="2.60.40.10:FF:000552">
    <property type="entry name" value="Related to glucoamylase"/>
    <property type="match status" value="1"/>
</dbReference>
<dbReference type="InterPro" id="IPR031319">
    <property type="entry name" value="A-amylase_C"/>
</dbReference>
<dbReference type="InterPro" id="IPR031965">
    <property type="entry name" value="CBM26"/>
</dbReference>
<evidence type="ECO:0000256" key="8">
    <source>
        <dbReference type="ARBA" id="ARBA00022837"/>
    </source>
</evidence>
<evidence type="ECO:0000256" key="5">
    <source>
        <dbReference type="ARBA" id="ARBA00017303"/>
    </source>
</evidence>
<dbReference type="PANTHER" id="PTHR43447">
    <property type="entry name" value="ALPHA-AMYLASE"/>
    <property type="match status" value="1"/>
</dbReference>
<dbReference type="GO" id="GO:0005975">
    <property type="term" value="P:carbohydrate metabolic process"/>
    <property type="evidence" value="ECO:0007669"/>
    <property type="project" value="InterPro"/>
</dbReference>
<evidence type="ECO:0000259" key="15">
    <source>
        <dbReference type="PROSITE" id="PS51166"/>
    </source>
</evidence>
<dbReference type="InterPro" id="IPR002044">
    <property type="entry name" value="CBM20"/>
</dbReference>
<dbReference type="SUPFAM" id="SSF51011">
    <property type="entry name" value="Glycosyl hydrolase domain"/>
    <property type="match status" value="1"/>
</dbReference>